<accession>A0A1Y1UH59</accession>
<name>A0A1Y1UH59_9TREE</name>
<keyword evidence="2" id="KW-0012">Acyltransferase</keyword>
<dbReference type="GeneID" id="33557634"/>
<organism evidence="2 3">
    <name type="scientific">Kockovaella imperatae</name>
    <dbReference type="NCBI Taxonomy" id="4999"/>
    <lineage>
        <taxon>Eukaryota</taxon>
        <taxon>Fungi</taxon>
        <taxon>Dikarya</taxon>
        <taxon>Basidiomycota</taxon>
        <taxon>Agaricomycotina</taxon>
        <taxon>Tremellomycetes</taxon>
        <taxon>Tremellales</taxon>
        <taxon>Cuniculitremaceae</taxon>
        <taxon>Kockovaella</taxon>
    </lineage>
</organism>
<dbReference type="InParanoid" id="A0A1Y1UH59"/>
<evidence type="ECO:0000313" key="3">
    <source>
        <dbReference type="Proteomes" id="UP000193218"/>
    </source>
</evidence>
<evidence type="ECO:0000313" key="2">
    <source>
        <dbReference type="EMBL" id="ORX37319.1"/>
    </source>
</evidence>
<dbReference type="Pfam" id="PF13302">
    <property type="entry name" value="Acetyltransf_3"/>
    <property type="match status" value="1"/>
</dbReference>
<keyword evidence="2" id="KW-0808">Transferase</keyword>
<comment type="caution">
    <text evidence="2">The sequence shown here is derived from an EMBL/GenBank/DDBJ whole genome shotgun (WGS) entry which is preliminary data.</text>
</comment>
<dbReference type="InterPro" id="IPR016181">
    <property type="entry name" value="Acyl_CoA_acyltransferase"/>
</dbReference>
<dbReference type="InterPro" id="IPR000182">
    <property type="entry name" value="GNAT_dom"/>
</dbReference>
<proteinExistence type="predicted"/>
<keyword evidence="3" id="KW-1185">Reference proteome</keyword>
<dbReference type="EMBL" id="NBSH01000006">
    <property type="protein sequence ID" value="ORX37319.1"/>
    <property type="molecule type" value="Genomic_DNA"/>
</dbReference>
<dbReference type="InterPro" id="IPR051908">
    <property type="entry name" value="Ribosomal_N-acetyltransferase"/>
</dbReference>
<evidence type="ECO:0000259" key="1">
    <source>
        <dbReference type="Pfam" id="PF13302"/>
    </source>
</evidence>
<dbReference type="PANTHER" id="PTHR43441:SF5">
    <property type="entry name" value="FAMILY ACETYLTRANSFERASE, PUTATIVE-RELATED"/>
    <property type="match status" value="1"/>
</dbReference>
<dbReference type="PANTHER" id="PTHR43441">
    <property type="entry name" value="RIBOSOMAL-PROTEIN-SERINE ACETYLTRANSFERASE"/>
    <property type="match status" value="1"/>
</dbReference>
<reference evidence="2 3" key="1">
    <citation type="submission" date="2017-03" db="EMBL/GenBank/DDBJ databases">
        <title>Widespread Adenine N6-methylation of Active Genes in Fungi.</title>
        <authorList>
            <consortium name="DOE Joint Genome Institute"/>
            <person name="Mondo S.J."/>
            <person name="Dannebaum R.O."/>
            <person name="Kuo R.C."/>
            <person name="Louie K.B."/>
            <person name="Bewick A.J."/>
            <person name="Labutti K."/>
            <person name="Haridas S."/>
            <person name="Kuo A."/>
            <person name="Salamov A."/>
            <person name="Ahrendt S.R."/>
            <person name="Lau R."/>
            <person name="Bowen B.P."/>
            <person name="Lipzen A."/>
            <person name="Sullivan W."/>
            <person name="Andreopoulos W.B."/>
            <person name="Clum A."/>
            <person name="Lindquist E."/>
            <person name="Daum C."/>
            <person name="Northen T.R."/>
            <person name="Ramamoorthy G."/>
            <person name="Schmitz R.J."/>
            <person name="Gryganskyi A."/>
            <person name="Culley D."/>
            <person name="Magnuson J."/>
            <person name="James T.Y."/>
            <person name="O'Malley M.A."/>
            <person name="Stajich J.E."/>
            <person name="Spatafora J.W."/>
            <person name="Visel A."/>
            <person name="Grigoriev I.V."/>
        </authorList>
    </citation>
    <scope>NUCLEOTIDE SEQUENCE [LARGE SCALE GENOMIC DNA]</scope>
    <source>
        <strain evidence="2 3">NRRL Y-17943</strain>
    </source>
</reference>
<dbReference type="Proteomes" id="UP000193218">
    <property type="component" value="Unassembled WGS sequence"/>
</dbReference>
<dbReference type="GO" id="GO:0008999">
    <property type="term" value="F:protein-N-terminal-alanine acetyltransferase activity"/>
    <property type="evidence" value="ECO:0007669"/>
    <property type="project" value="TreeGrafter"/>
</dbReference>
<dbReference type="Gene3D" id="3.40.630.30">
    <property type="match status" value="1"/>
</dbReference>
<dbReference type="GO" id="GO:1990189">
    <property type="term" value="F:protein N-terminal-serine acetyltransferase activity"/>
    <property type="evidence" value="ECO:0007669"/>
    <property type="project" value="TreeGrafter"/>
</dbReference>
<dbReference type="OrthoDB" id="41238at2759"/>
<gene>
    <name evidence="2" type="ORF">BD324DRAFT_625683</name>
</gene>
<feature type="domain" description="N-acetyltransferase" evidence="1">
    <location>
        <begin position="44"/>
        <end position="199"/>
    </location>
</feature>
<dbReference type="RefSeq" id="XP_021871357.1">
    <property type="nucleotide sequence ID" value="XM_022015825.1"/>
</dbReference>
<dbReference type="AlphaFoldDB" id="A0A1Y1UH59"/>
<protein>
    <submittedName>
        <fullName evidence="2">Acyl-CoA N-acyltransferase</fullName>
    </submittedName>
</protein>
<sequence>MPSDPIYLNQYTPPQAPREVYGDTPLEDYDQNFVFPPKVLRSDRVELRPFVPSLHAQALAEGVSANPEVMEWLPYRCETLDDARLFIESMFRSQPSALYHAIYSAPPGVDPTPPVDEWKIAGFLGIINASAKDATAEPGFIIIFPKYQRTHVLTHAAGLAMHRILDPESEGGLGLRRCQWYTTVLNLKSQAAALRLGYKHEGIIRAQRVLLEGWQGSRPGRPPHEKNQARDSWLASVIWEEWEGGVREHIDKLMARRS</sequence>
<dbReference type="SUPFAM" id="SSF55729">
    <property type="entry name" value="Acyl-CoA N-acyltransferases (Nat)"/>
    <property type="match status" value="1"/>
</dbReference>